<evidence type="ECO:0000256" key="3">
    <source>
        <dbReference type="ARBA" id="ARBA00005041"/>
    </source>
</evidence>
<dbReference type="HAMAP" id="MF_03101">
    <property type="entry name" value="Deoxyhypusine_hydroxylase"/>
    <property type="match status" value="1"/>
</dbReference>
<keyword evidence="9 15" id="KW-0408">Iron</keyword>
<gene>
    <name evidence="15" type="primary">DOHH</name>
    <name evidence="19" type="ORF">GSONMT00042731001</name>
</gene>
<dbReference type="InterPro" id="IPR027517">
    <property type="entry name" value="Deoxyhypusine_hydroxylase"/>
</dbReference>
<dbReference type="Gene3D" id="1.25.10.10">
    <property type="entry name" value="Leucine-rich Repeat Variant"/>
    <property type="match status" value="2"/>
</dbReference>
<dbReference type="SMART" id="SM00567">
    <property type="entry name" value="EZ_HEAT"/>
    <property type="match status" value="6"/>
</dbReference>
<evidence type="ECO:0000256" key="17">
    <source>
        <dbReference type="SAM" id="MobiDB-lite"/>
    </source>
</evidence>
<proteinExistence type="inferred from homology"/>
<dbReference type="InterPro" id="IPR021133">
    <property type="entry name" value="HEAT_type_2"/>
</dbReference>
<organism evidence="19 20">
    <name type="scientific">Oncorhynchus mykiss</name>
    <name type="common">Rainbow trout</name>
    <name type="synonym">Salmo gairdneri</name>
    <dbReference type="NCBI Taxonomy" id="8022"/>
    <lineage>
        <taxon>Eukaryota</taxon>
        <taxon>Metazoa</taxon>
        <taxon>Chordata</taxon>
        <taxon>Craniata</taxon>
        <taxon>Vertebrata</taxon>
        <taxon>Euteleostomi</taxon>
        <taxon>Actinopterygii</taxon>
        <taxon>Neopterygii</taxon>
        <taxon>Teleostei</taxon>
        <taxon>Protacanthopterygii</taxon>
        <taxon>Salmoniformes</taxon>
        <taxon>Salmonidae</taxon>
        <taxon>Salmoninae</taxon>
        <taxon>Oncorhynchus</taxon>
    </lineage>
</organism>
<dbReference type="FunFam" id="1.25.10.10:FF:000099">
    <property type="entry name" value="Deoxyhypusine hydroxylase"/>
    <property type="match status" value="2"/>
</dbReference>
<dbReference type="EMBL" id="FR904766">
    <property type="protein sequence ID" value="CDQ71405.1"/>
    <property type="molecule type" value="Genomic_DNA"/>
</dbReference>
<dbReference type="STRING" id="8022.A0A060X3G0"/>
<dbReference type="Proteomes" id="UP000193380">
    <property type="component" value="Unassembled WGS sequence"/>
</dbReference>
<keyword evidence="8 15" id="KW-0560">Oxidoreductase</keyword>
<dbReference type="PaxDb" id="8022-A0A060X3G0"/>
<evidence type="ECO:0000256" key="9">
    <source>
        <dbReference type="ARBA" id="ARBA00023004"/>
    </source>
</evidence>
<dbReference type="AlphaFoldDB" id="A0A060X3G0"/>
<evidence type="ECO:0000256" key="10">
    <source>
        <dbReference type="ARBA" id="ARBA00023033"/>
    </source>
</evidence>
<feature type="region of interest" description="Disordered" evidence="17">
    <location>
        <begin position="163"/>
        <end position="187"/>
    </location>
</feature>
<evidence type="ECO:0000256" key="7">
    <source>
        <dbReference type="ARBA" id="ARBA00022989"/>
    </source>
</evidence>
<dbReference type="GO" id="GO:0019135">
    <property type="term" value="F:deoxyhypusine monooxygenase activity"/>
    <property type="evidence" value="ECO:0007669"/>
    <property type="project" value="UniProtKB-UniRule"/>
</dbReference>
<comment type="catalytic activity">
    <reaction evidence="1 15">
        <text>[eIF5A protein]-deoxyhypusine + AH2 + O2 = [eIF5A protein]-hypusine + A + H2O</text>
        <dbReference type="Rhea" id="RHEA:14101"/>
        <dbReference type="Rhea" id="RHEA-COMP:10144"/>
        <dbReference type="Rhea" id="RHEA-COMP:12592"/>
        <dbReference type="ChEBI" id="CHEBI:13193"/>
        <dbReference type="ChEBI" id="CHEBI:15377"/>
        <dbReference type="ChEBI" id="CHEBI:15379"/>
        <dbReference type="ChEBI" id="CHEBI:17499"/>
        <dbReference type="ChEBI" id="CHEBI:82657"/>
        <dbReference type="ChEBI" id="CHEBI:91175"/>
        <dbReference type="EC" id="1.14.99.29"/>
    </reaction>
</comment>
<feature type="binding site" evidence="15">
    <location>
        <position position="85"/>
    </location>
    <ligand>
        <name>Fe cation</name>
        <dbReference type="ChEBI" id="CHEBI:24875"/>
        <label>1</label>
    </ligand>
</feature>
<comment type="subcellular location">
    <subcellularLocation>
        <location evidence="2">Membrane</location>
        <topology evidence="2">Single-pass membrane protein</topology>
    </subcellularLocation>
</comment>
<sequence length="495" mass="54854">MINYLRAVKYFTKRDSAYTVATAIIILRMASEQEVAAVGKILVNPKQDLTTRFRALFTLRNVGGPEAIEWISQTFVDDSALLKHELAYCLGQMQDERAIPTLETVLKDTTQEPMVRHEAGEALGAIGNLEVLDILKEYSEDPVIEVAETCQLAVRRLEWLTSGGDQNGEEGTDGNPYCSVDPAPPAQRKTVPELRTQLLDESLPLFERYRAMFALRNLGTEEAVLALGDGLQCSSALFRHEIGYVLGQIQHPASIPQLQAALELDGENAMVRHECAEALGSIGKEECMKILERYRKDTERVVKESCEVALDMLEYENGTQFQYADGLLRLQGEHGHTFQAIKSAGIIGNMVQSGCSLCCILHFDLTGRYQSRRSIVTVNRFYTTPTSEASWDQQGFIMSLHKTFLVCLLLAVCVNQAQSGKPNGGLRLTTSKGGTLQPWLVGLAAVVGFLFIVFVILIVQRLFFKKEKEEDGGLYENTAVEMEAGNASEVKQTSL</sequence>
<feature type="binding site" evidence="15">
    <location>
        <position position="117"/>
    </location>
    <ligand>
        <name>Fe cation</name>
        <dbReference type="ChEBI" id="CHEBI:24875"/>
        <label>1</label>
    </ligand>
</feature>
<evidence type="ECO:0000256" key="14">
    <source>
        <dbReference type="ARBA" id="ARBA00049650"/>
    </source>
</evidence>
<evidence type="ECO:0000256" key="11">
    <source>
        <dbReference type="ARBA" id="ARBA00023136"/>
    </source>
</evidence>
<evidence type="ECO:0000256" key="13">
    <source>
        <dbReference type="ARBA" id="ARBA00045876"/>
    </source>
</evidence>
<feature type="binding site" evidence="15">
    <location>
        <position position="118"/>
    </location>
    <ligand>
        <name>Fe cation</name>
        <dbReference type="ChEBI" id="CHEBI:24875"/>
        <label>1</label>
    </ligand>
</feature>
<comment type="similarity">
    <text evidence="15">Belongs to the deoxyhypusine hydroxylase family.</text>
</comment>
<evidence type="ECO:0000256" key="2">
    <source>
        <dbReference type="ARBA" id="ARBA00004167"/>
    </source>
</evidence>
<reference evidence="19" key="1">
    <citation type="journal article" date="2014" name="Nat. Commun.">
        <title>The rainbow trout genome provides novel insights into evolution after whole-genome duplication in vertebrates.</title>
        <authorList>
            <person name="Berthelot C."/>
            <person name="Brunet F."/>
            <person name="Chalopin D."/>
            <person name="Juanchich A."/>
            <person name="Bernard M."/>
            <person name="Noel B."/>
            <person name="Bento P."/>
            <person name="Da Silva C."/>
            <person name="Labadie K."/>
            <person name="Alberti A."/>
            <person name="Aury J.M."/>
            <person name="Louis A."/>
            <person name="Dehais P."/>
            <person name="Bardou P."/>
            <person name="Montfort J."/>
            <person name="Klopp C."/>
            <person name="Cabau C."/>
            <person name="Gaspin C."/>
            <person name="Thorgaard G.H."/>
            <person name="Boussaha M."/>
            <person name="Quillet E."/>
            <person name="Guyomard R."/>
            <person name="Galiana D."/>
            <person name="Bobe J."/>
            <person name="Volff J.N."/>
            <person name="Genet C."/>
            <person name="Wincker P."/>
            <person name="Jaillon O."/>
            <person name="Roest Crollius H."/>
            <person name="Guiguen Y."/>
        </authorList>
    </citation>
    <scope>NUCLEOTIDE SEQUENCE [LARGE SCALE GENOMIC DNA]</scope>
</reference>
<feature type="binding site" evidence="15">
    <location>
        <position position="241"/>
    </location>
    <ligand>
        <name>Fe cation</name>
        <dbReference type="ChEBI" id="CHEBI:24875"/>
        <label>2</label>
    </ligand>
</feature>
<dbReference type="GO" id="GO:0046872">
    <property type="term" value="F:metal ion binding"/>
    <property type="evidence" value="ECO:0007669"/>
    <property type="project" value="UniProtKB-KW"/>
</dbReference>
<keyword evidence="11 18" id="KW-0472">Membrane</keyword>
<comment type="function">
    <text evidence="15">Catalyzes the hydroxylation of the N(6)-(4-aminobutyl)-L-lysine intermediate to form hypusine, an essential post-translational modification only found in mature eIF-5A factor.</text>
</comment>
<comment type="similarity">
    <text evidence="14">Belongs to the PDZK1-interacting protein 1/SMIM24 family.</text>
</comment>
<feature type="binding site" evidence="15">
    <location>
        <position position="84"/>
    </location>
    <ligand>
        <name>Fe cation</name>
        <dbReference type="ChEBI" id="CHEBI:24875"/>
        <label>1</label>
    </ligand>
</feature>
<protein>
    <recommendedName>
        <fullName evidence="15">Deoxyhypusine hydroxylase</fullName>
        <shortName evidence="15">DOHH</shortName>
        <ecNumber evidence="15">1.14.99.29</ecNumber>
    </recommendedName>
    <alternativeName>
        <fullName evidence="15">Deoxyhypusine dioxygenase</fullName>
    </alternativeName>
    <alternativeName>
        <fullName evidence="15">Deoxyhypusine monooxygenase</fullName>
    </alternativeName>
</protein>
<keyword evidence="6" id="KW-0677">Repeat</keyword>
<dbReference type="InterPro" id="IPR004155">
    <property type="entry name" value="PBS_lyase_HEAT"/>
</dbReference>
<evidence type="ECO:0000256" key="6">
    <source>
        <dbReference type="ARBA" id="ARBA00022737"/>
    </source>
</evidence>
<dbReference type="InterPro" id="IPR011989">
    <property type="entry name" value="ARM-like"/>
</dbReference>
<keyword evidence="7 18" id="KW-1133">Transmembrane helix</keyword>
<feature type="binding site" evidence="15">
    <location>
        <position position="240"/>
    </location>
    <ligand>
        <name>Fe cation</name>
        <dbReference type="ChEBI" id="CHEBI:24875"/>
        <label>2</label>
    </ligand>
</feature>
<dbReference type="PROSITE" id="PS50077">
    <property type="entry name" value="HEAT_REPEAT"/>
    <property type="match status" value="1"/>
</dbReference>
<reference evidence="19" key="2">
    <citation type="submission" date="2014-03" db="EMBL/GenBank/DDBJ databases">
        <authorList>
            <person name="Genoscope - CEA"/>
        </authorList>
    </citation>
    <scope>NUCLEOTIDE SEQUENCE</scope>
</reference>
<name>A0A060X3G0_ONCMY</name>
<dbReference type="SUPFAM" id="SSF48371">
    <property type="entry name" value="ARM repeat"/>
    <property type="match status" value="1"/>
</dbReference>
<dbReference type="PANTHER" id="PTHR12697:SF5">
    <property type="entry name" value="DEOXYHYPUSINE HYDROXYLASE"/>
    <property type="match status" value="1"/>
</dbReference>
<evidence type="ECO:0000256" key="4">
    <source>
        <dbReference type="ARBA" id="ARBA00022692"/>
    </source>
</evidence>
<feature type="repeat" description="HEAT" evidence="16">
    <location>
        <begin position="98"/>
        <end position="138"/>
    </location>
</feature>
<dbReference type="EC" id="1.14.99.29" evidence="15"/>
<comment type="cofactor">
    <cofactor evidence="15">
        <name>Fe(2+)</name>
        <dbReference type="ChEBI" id="CHEBI:29033"/>
    </cofactor>
    <text evidence="15">Binds 2 Fe(2+) ions per subunit.</text>
</comment>
<dbReference type="InterPro" id="IPR031627">
    <property type="entry name" value="PDZK1IP1/SMIM24"/>
</dbReference>
<dbReference type="UniPathway" id="UPA00354"/>
<feature type="transmembrane region" description="Helical" evidence="18">
    <location>
        <begin position="439"/>
        <end position="459"/>
    </location>
</feature>
<keyword evidence="5 15" id="KW-0479">Metal-binding</keyword>
<evidence type="ECO:0000256" key="8">
    <source>
        <dbReference type="ARBA" id="ARBA00023002"/>
    </source>
</evidence>
<comment type="function">
    <text evidence="13">Catalyzes the hydroxylation of the N(6)-(4-aminobutyl)-L-lysine intermediate produced by deoxyhypusine synthase/DHPS on a critical lysine of the eukaryotic translation initiation factor 5A/eIF-5A. This is the second step of the post-translational modification of that lysine into an unusual amino acid residue named hypusine. Hypusination is unique to mature eIF-5A factor and is essential for its function.</text>
</comment>
<accession>A0A060X3G0</accession>
<evidence type="ECO:0000313" key="20">
    <source>
        <dbReference type="Proteomes" id="UP000193380"/>
    </source>
</evidence>
<dbReference type="InterPro" id="IPR016024">
    <property type="entry name" value="ARM-type_fold"/>
</dbReference>
<evidence type="ECO:0000256" key="18">
    <source>
        <dbReference type="SAM" id="Phobius"/>
    </source>
</evidence>
<evidence type="ECO:0000256" key="5">
    <source>
        <dbReference type="ARBA" id="ARBA00022723"/>
    </source>
</evidence>
<keyword evidence="10 15" id="KW-0503">Monooxygenase</keyword>
<evidence type="ECO:0000256" key="16">
    <source>
        <dbReference type="PROSITE-ProRule" id="PRU00103"/>
    </source>
</evidence>
<evidence type="ECO:0000256" key="15">
    <source>
        <dbReference type="HAMAP-Rule" id="MF_03101"/>
    </source>
</evidence>
<comment type="pathway">
    <text evidence="3 15">Protein modification; eIF5A hypusination.</text>
</comment>
<feature type="binding site" evidence="15">
    <location>
        <position position="274"/>
    </location>
    <ligand>
        <name>Fe cation</name>
        <dbReference type="ChEBI" id="CHEBI:24875"/>
        <label>2</label>
    </ligand>
</feature>
<dbReference type="Pfam" id="PF13646">
    <property type="entry name" value="HEAT_2"/>
    <property type="match status" value="2"/>
</dbReference>
<evidence type="ECO:0000313" key="19">
    <source>
        <dbReference type="EMBL" id="CDQ71405.1"/>
    </source>
</evidence>
<feature type="binding site" evidence="15">
    <location>
        <position position="273"/>
    </location>
    <ligand>
        <name>Fe cation</name>
        <dbReference type="ChEBI" id="CHEBI:24875"/>
        <label>2</label>
    </ligand>
</feature>
<evidence type="ECO:0000256" key="12">
    <source>
        <dbReference type="ARBA" id="ARBA00023256"/>
    </source>
</evidence>
<dbReference type="Pfam" id="PF15807">
    <property type="entry name" value="MAP17"/>
    <property type="match status" value="1"/>
</dbReference>
<evidence type="ECO:0000256" key="1">
    <source>
        <dbReference type="ARBA" id="ARBA00000068"/>
    </source>
</evidence>
<dbReference type="GO" id="GO:0016020">
    <property type="term" value="C:membrane"/>
    <property type="evidence" value="ECO:0007669"/>
    <property type="project" value="UniProtKB-SubCell"/>
</dbReference>
<keyword evidence="12 15" id="KW-0386">Hypusine biosynthesis</keyword>
<dbReference type="PANTHER" id="PTHR12697">
    <property type="entry name" value="PBS LYASE HEAT-LIKE PROTEIN"/>
    <property type="match status" value="1"/>
</dbReference>
<keyword evidence="4 18" id="KW-0812">Transmembrane</keyword>